<sequence>MRRTLTTLSLGAAAAASLALATPANAAAPTAPAAPTADTAQAAAKPGPWSKWKHWSLQPGVGGVEVKGKSRWRKQNGAKQAEIQVSVRDTNLKNSKNACAKGIKYYKPVGNRSFSACGGKKWKTVTIREWGLDKVNLWECVDNAWSREKCSKSKTVYDG</sequence>
<evidence type="ECO:0000313" key="4">
    <source>
        <dbReference type="Proteomes" id="UP000572680"/>
    </source>
</evidence>
<keyword evidence="4" id="KW-1185">Reference proteome</keyword>
<feature type="region of interest" description="Disordered" evidence="1">
    <location>
        <begin position="28"/>
        <end position="51"/>
    </location>
</feature>
<dbReference type="EMBL" id="JACJIA010000003">
    <property type="protein sequence ID" value="MBA8951531.1"/>
    <property type="molecule type" value="Genomic_DNA"/>
</dbReference>
<dbReference type="AlphaFoldDB" id="A0A7W3LNQ7"/>
<evidence type="ECO:0000256" key="2">
    <source>
        <dbReference type="SAM" id="SignalP"/>
    </source>
</evidence>
<name>A0A7W3LNQ7_ACTNM</name>
<gene>
    <name evidence="3" type="ORF">HNR61_003162</name>
</gene>
<feature type="compositionally biased region" description="Low complexity" evidence="1">
    <location>
        <begin position="28"/>
        <end position="46"/>
    </location>
</feature>
<proteinExistence type="predicted"/>
<feature type="signal peptide" evidence="2">
    <location>
        <begin position="1"/>
        <end position="26"/>
    </location>
</feature>
<evidence type="ECO:0000313" key="3">
    <source>
        <dbReference type="EMBL" id="MBA8951531.1"/>
    </source>
</evidence>
<protein>
    <submittedName>
        <fullName evidence="3">Uncharacterized protein</fullName>
    </submittedName>
</protein>
<feature type="chain" id="PRO_5031523564" evidence="2">
    <location>
        <begin position="27"/>
        <end position="159"/>
    </location>
</feature>
<dbReference type="RefSeq" id="WP_182843839.1">
    <property type="nucleotide sequence ID" value="NZ_BAAALP010000029.1"/>
</dbReference>
<organism evidence="3 4">
    <name type="scientific">Actinomadura namibiensis</name>
    <dbReference type="NCBI Taxonomy" id="182080"/>
    <lineage>
        <taxon>Bacteria</taxon>
        <taxon>Bacillati</taxon>
        <taxon>Actinomycetota</taxon>
        <taxon>Actinomycetes</taxon>
        <taxon>Streptosporangiales</taxon>
        <taxon>Thermomonosporaceae</taxon>
        <taxon>Actinomadura</taxon>
    </lineage>
</organism>
<dbReference type="Proteomes" id="UP000572680">
    <property type="component" value="Unassembled WGS sequence"/>
</dbReference>
<accession>A0A7W3LNQ7</accession>
<comment type="caution">
    <text evidence="3">The sequence shown here is derived from an EMBL/GenBank/DDBJ whole genome shotgun (WGS) entry which is preliminary data.</text>
</comment>
<evidence type="ECO:0000256" key="1">
    <source>
        <dbReference type="SAM" id="MobiDB-lite"/>
    </source>
</evidence>
<reference evidence="3 4" key="1">
    <citation type="submission" date="2020-08" db="EMBL/GenBank/DDBJ databases">
        <title>Genomic Encyclopedia of Type Strains, Phase IV (KMG-IV): sequencing the most valuable type-strain genomes for metagenomic binning, comparative biology and taxonomic classification.</title>
        <authorList>
            <person name="Goeker M."/>
        </authorList>
    </citation>
    <scope>NUCLEOTIDE SEQUENCE [LARGE SCALE GENOMIC DNA]</scope>
    <source>
        <strain evidence="3 4">DSM 44197</strain>
    </source>
</reference>
<keyword evidence="2" id="KW-0732">Signal</keyword>